<dbReference type="EMBL" id="CAJMWZ010003915">
    <property type="protein sequence ID" value="CAE6481001.1"/>
    <property type="molecule type" value="Genomic_DNA"/>
</dbReference>
<feature type="region of interest" description="Disordered" evidence="1">
    <location>
        <begin position="39"/>
        <end position="152"/>
    </location>
</feature>
<feature type="compositionally biased region" description="Low complexity" evidence="1">
    <location>
        <begin position="532"/>
        <end position="544"/>
    </location>
</feature>
<organism evidence="2 3">
    <name type="scientific">Rhizoctonia solani</name>
    <dbReference type="NCBI Taxonomy" id="456999"/>
    <lineage>
        <taxon>Eukaryota</taxon>
        <taxon>Fungi</taxon>
        <taxon>Dikarya</taxon>
        <taxon>Basidiomycota</taxon>
        <taxon>Agaricomycotina</taxon>
        <taxon>Agaricomycetes</taxon>
        <taxon>Cantharellales</taxon>
        <taxon>Ceratobasidiaceae</taxon>
        <taxon>Rhizoctonia</taxon>
    </lineage>
</organism>
<feature type="compositionally biased region" description="Polar residues" evidence="1">
    <location>
        <begin position="80"/>
        <end position="94"/>
    </location>
</feature>
<dbReference type="AlphaFoldDB" id="A0A8H3CI38"/>
<evidence type="ECO:0000313" key="2">
    <source>
        <dbReference type="EMBL" id="CAE6481001.1"/>
    </source>
</evidence>
<feature type="region of interest" description="Disordered" evidence="1">
    <location>
        <begin position="502"/>
        <end position="593"/>
    </location>
</feature>
<reference evidence="2" key="1">
    <citation type="submission" date="2021-01" db="EMBL/GenBank/DDBJ databases">
        <authorList>
            <person name="Kaushik A."/>
        </authorList>
    </citation>
    <scope>NUCLEOTIDE SEQUENCE</scope>
    <source>
        <strain evidence="2">Type strain: AG8-Rh-89/</strain>
    </source>
</reference>
<feature type="compositionally biased region" description="Polar residues" evidence="1">
    <location>
        <begin position="570"/>
        <end position="581"/>
    </location>
</feature>
<name>A0A8H3CI38_9AGAM</name>
<feature type="compositionally biased region" description="Low complexity" evidence="1">
    <location>
        <begin position="671"/>
        <end position="687"/>
    </location>
</feature>
<sequence>GYDISRFNVSEHDRIMSWIVEWTNSIEQHTKILSETSVERKKGLAQSHLQLTSMDSDSEHPSGCESNSGDSDFETVPTAAPSNSPTYPATSNPDPSVPGPSQPVAGPSKLIAGPLKPFARHLKRSQRKQPETAPKFADYDNESDGDDPGIDFEAMDITSQDEKSSDDEELNSFNERYLEDDTFPPGDSIGLRERYDFDPEVKFYLHSGCTPYEVVMPEDLWNPNKTESLFGGFPKLLPYKAPRLSRPDTLIRQLIALGIEATRAKERWELYNRQNPRFGPELREWSKTESLVFPIALQPLIRVVFIRLVAWLRAKAMAPYIYAHWMTMAYILREALHLYATSERLIDTHDFSSPEFTPEDLVNQVKKSKLQVIELSYVCEELKDWHALSTVFMNTLRGNWLVRRIPNLGEIINIVEGTQDWNKATYALGVKQAENRPKKWKQLLDIPFQPSQDRRNYLFGCPTYNEQSSNLEEALEEARKMDPLMLVIEGVSNLENIISSSGETVSSDTLKLRSTPVSSPSPTVNPAPTVNPVPSVDSVPSIESAMKSPLTEAPSLPYLPVSPRQMTRPKPSSMQLSQSSLVDDPSPAVGPASAAKIGEVRPNLLVTLSPENTIGGAQSIAIEPSQAGAGMTNTSVTSTHLAPAPPSESGGNSGLETKLKTTSPPPPLPPASTLTSTLPPSLTVRPTRPARKRKSPPETENETEMDNVYGKRASTRLQSKLGLAKVNANAEESQGSRRMSTRSSKK</sequence>
<accession>A0A8H3CI38</accession>
<feature type="region of interest" description="Disordered" evidence="1">
    <location>
        <begin position="628"/>
        <end position="746"/>
    </location>
</feature>
<feature type="compositionally biased region" description="Basic residues" evidence="1">
    <location>
        <begin position="118"/>
        <end position="127"/>
    </location>
</feature>
<protein>
    <submittedName>
        <fullName evidence="2">Uncharacterized protein</fullName>
    </submittedName>
</protein>
<feature type="compositionally biased region" description="Polar residues" evidence="1">
    <location>
        <begin position="631"/>
        <end position="640"/>
    </location>
</feature>
<comment type="caution">
    <text evidence="2">The sequence shown here is derived from an EMBL/GenBank/DDBJ whole genome shotgun (WGS) entry which is preliminary data.</text>
</comment>
<evidence type="ECO:0000256" key="1">
    <source>
        <dbReference type="SAM" id="MobiDB-lite"/>
    </source>
</evidence>
<feature type="non-terminal residue" evidence="2">
    <location>
        <position position="1"/>
    </location>
</feature>
<proteinExistence type="predicted"/>
<feature type="compositionally biased region" description="Acidic residues" evidence="1">
    <location>
        <begin position="139"/>
        <end position="152"/>
    </location>
</feature>
<evidence type="ECO:0000313" key="3">
    <source>
        <dbReference type="Proteomes" id="UP000663850"/>
    </source>
</evidence>
<dbReference type="Proteomes" id="UP000663850">
    <property type="component" value="Unassembled WGS sequence"/>
</dbReference>
<gene>
    <name evidence="2" type="ORF">RDB_LOCUS74977</name>
</gene>